<dbReference type="InterPro" id="IPR039247">
    <property type="entry name" value="KhpB"/>
</dbReference>
<dbReference type="GO" id="GO:0009252">
    <property type="term" value="P:peptidoglycan biosynthetic process"/>
    <property type="evidence" value="ECO:0007669"/>
    <property type="project" value="UniProtKB-UniRule"/>
</dbReference>
<dbReference type="Pfam" id="PF13083">
    <property type="entry name" value="KH_KhpA-B"/>
    <property type="match status" value="1"/>
</dbReference>
<dbReference type="InterPro" id="IPR038008">
    <property type="entry name" value="Jag_KH"/>
</dbReference>
<keyword evidence="1" id="KW-0961">Cell wall biogenesis/degradation</keyword>
<dbReference type="InterPro" id="IPR032782">
    <property type="entry name" value="KhpB_N"/>
</dbReference>
<comment type="function">
    <text evidence="1">A probable RNA chaperone. Forms a complex with KhpA which binds to cellular RNA and controls its expression. Plays a role in peptidoglycan (PG) homeostasis and cell length regulation.</text>
</comment>
<dbReference type="EMBL" id="AP026802">
    <property type="protein sequence ID" value="BDR59733.1"/>
    <property type="molecule type" value="Genomic_DNA"/>
</dbReference>
<dbReference type="RefSeq" id="WP_317635513.1">
    <property type="nucleotide sequence ID" value="NZ_AP026802.1"/>
</dbReference>
<evidence type="ECO:0000259" key="2">
    <source>
        <dbReference type="SMART" id="SM01245"/>
    </source>
</evidence>
<dbReference type="HAMAP" id="MF_00867">
    <property type="entry name" value="KhpB"/>
    <property type="match status" value="1"/>
</dbReference>
<dbReference type="CDD" id="cd02414">
    <property type="entry name" value="KH-II_Jag"/>
    <property type="match status" value="1"/>
</dbReference>
<dbReference type="GO" id="GO:0005737">
    <property type="term" value="C:cytoplasm"/>
    <property type="evidence" value="ECO:0007669"/>
    <property type="project" value="UniProtKB-SubCell"/>
</dbReference>
<dbReference type="Gene3D" id="3.30.30.80">
    <property type="entry name" value="probable RNA-binding protein from clostridium symbiosum atcc 14940"/>
    <property type="match status" value="1"/>
</dbReference>
<evidence type="ECO:0000313" key="4">
    <source>
        <dbReference type="Proteomes" id="UP001321861"/>
    </source>
</evidence>
<comment type="caution">
    <text evidence="1">Lacks conserved residue(s) required for the propagation of feature annotation.</text>
</comment>
<keyword evidence="1" id="KW-0963">Cytoplasm</keyword>
<dbReference type="InterPro" id="IPR015946">
    <property type="entry name" value="KH_dom-like_a/b"/>
</dbReference>
<dbReference type="PANTHER" id="PTHR35800">
    <property type="entry name" value="PROTEIN JAG"/>
    <property type="match status" value="1"/>
</dbReference>
<name>A0AAU9DZK5_9LACO</name>
<sequence length="234" mass="26798">MEAKIFQGKDIDEAIKTACKDLEVDRDKLQVEVIDPGKRGFLGFGKKPAQVKVTLLKDLVAHFTNTTLNVDREIELDFTERDRSGAEVVTQMLEDLFKESGIVATVSYEVQGDQLVFEIESEQYKGLIIGKKGRTINSLQAIAQSIFAHHGENRFYVILDIDNYRDVRGQQITIWLNQAVEIVRRSGKSYRFSPMVAVERRLMINRLEPLNDITFRVRGSYPRKYIEISKRLAG</sequence>
<dbReference type="SMART" id="SM01245">
    <property type="entry name" value="Jag_N"/>
    <property type="match status" value="1"/>
</dbReference>
<dbReference type="InterPro" id="IPR038247">
    <property type="entry name" value="Jag_N_dom_sf"/>
</dbReference>
<dbReference type="AlphaFoldDB" id="A0AAU9DZK5"/>
<comment type="similarity">
    <text evidence="1">Belongs to the KhpB RNA-binding protein family.</text>
</comment>
<dbReference type="GO" id="GO:0008360">
    <property type="term" value="P:regulation of cell shape"/>
    <property type="evidence" value="ECO:0007669"/>
    <property type="project" value="UniProtKB-KW"/>
</dbReference>
<evidence type="ECO:0000313" key="3">
    <source>
        <dbReference type="EMBL" id="BDR59733.1"/>
    </source>
</evidence>
<keyword evidence="4" id="KW-1185">Reference proteome</keyword>
<keyword evidence="1" id="KW-0143">Chaperone</keyword>
<protein>
    <recommendedName>
        <fullName evidence="1">RNA-binding protein KhpB</fullName>
    </recommendedName>
    <alternativeName>
        <fullName evidence="1">RNA-binding protein EloR</fullName>
    </alternativeName>
</protein>
<feature type="domain" description="RNA-binding protein KhpB N-terminal" evidence="2">
    <location>
        <begin position="5"/>
        <end position="56"/>
    </location>
</feature>
<comment type="domain">
    <text evidence="1">Has an N-terminal Jag-N domain and 2 RNA-binding domains (KH and R3H).</text>
</comment>
<dbReference type="Proteomes" id="UP001321861">
    <property type="component" value="Chromosome"/>
</dbReference>
<dbReference type="Gene3D" id="3.30.300.20">
    <property type="match status" value="1"/>
</dbReference>
<proteinExistence type="inferred from homology"/>
<dbReference type="GO" id="GO:0071555">
    <property type="term" value="P:cell wall organization"/>
    <property type="evidence" value="ECO:0007669"/>
    <property type="project" value="UniProtKB-KW"/>
</dbReference>
<comment type="subunit">
    <text evidence="1">Forms a complex with KhpA.</text>
</comment>
<dbReference type="GO" id="GO:0003723">
    <property type="term" value="F:RNA binding"/>
    <property type="evidence" value="ECO:0007669"/>
    <property type="project" value="UniProtKB-UniRule"/>
</dbReference>
<organism evidence="3 4">
    <name type="scientific">Xylocopilactobacillus apicola</name>
    <dbReference type="NCBI Taxonomy" id="2932184"/>
    <lineage>
        <taxon>Bacteria</taxon>
        <taxon>Bacillati</taxon>
        <taxon>Bacillota</taxon>
        <taxon>Bacilli</taxon>
        <taxon>Lactobacillales</taxon>
        <taxon>Lactobacillaceae</taxon>
        <taxon>Xylocopilactobacillus</taxon>
    </lineage>
</organism>
<dbReference type="KEGG" id="xap:XA3_21740"/>
<keyword evidence="1" id="KW-0694">RNA-binding</keyword>
<dbReference type="Pfam" id="PF14804">
    <property type="entry name" value="Jag_N"/>
    <property type="match status" value="1"/>
</dbReference>
<dbReference type="Gene3D" id="3.30.1370.50">
    <property type="entry name" value="R3H-like domain"/>
    <property type="match status" value="1"/>
</dbReference>
<dbReference type="PANTHER" id="PTHR35800:SF1">
    <property type="entry name" value="RNA-BINDING PROTEIN KHPB"/>
    <property type="match status" value="1"/>
</dbReference>
<keyword evidence="1" id="KW-0133">Cell shape</keyword>
<accession>A0AAU9DZK5</accession>
<evidence type="ECO:0000256" key="1">
    <source>
        <dbReference type="HAMAP-Rule" id="MF_00867"/>
    </source>
</evidence>
<reference evidence="3 4" key="1">
    <citation type="journal article" date="2023" name="Microbiol. Spectr.">
        <title>Symbiosis of Carpenter Bees with Uncharacterized Lactic Acid Bacteria Showing NAD Auxotrophy.</title>
        <authorList>
            <person name="Kawasaki S."/>
            <person name="Ozawa K."/>
            <person name="Mori T."/>
            <person name="Yamamoto A."/>
            <person name="Ito M."/>
            <person name="Ohkuma M."/>
            <person name="Sakamoto M."/>
            <person name="Matsutani M."/>
        </authorList>
    </citation>
    <scope>NUCLEOTIDE SEQUENCE [LARGE SCALE GENOMIC DNA]</scope>
    <source>
        <strain evidence="3 4">XA3</strain>
    </source>
</reference>
<dbReference type="InterPro" id="IPR036867">
    <property type="entry name" value="R3H_dom_sf"/>
</dbReference>
<comment type="subcellular location">
    <subcellularLocation>
        <location evidence="1">Cytoplasm</location>
    </subcellularLocation>
</comment>
<gene>
    <name evidence="1" type="primary">khpB</name>
    <name evidence="1" type="synonym">eloR</name>
    <name evidence="3" type="ORF">XA3_21740</name>
</gene>